<dbReference type="Proteomes" id="UP000712600">
    <property type="component" value="Unassembled WGS sequence"/>
</dbReference>
<name>A0A8S9MM40_BRACR</name>
<protein>
    <submittedName>
        <fullName evidence="2">Uncharacterized protein</fullName>
    </submittedName>
</protein>
<gene>
    <name evidence="2" type="ORF">F2Q69_00057220</name>
</gene>
<feature type="compositionally biased region" description="Low complexity" evidence="1">
    <location>
        <begin position="46"/>
        <end position="55"/>
    </location>
</feature>
<comment type="caution">
    <text evidence="2">The sequence shown here is derived from an EMBL/GenBank/DDBJ whole genome shotgun (WGS) entry which is preliminary data.</text>
</comment>
<feature type="region of interest" description="Disordered" evidence="1">
    <location>
        <begin position="46"/>
        <end position="76"/>
    </location>
</feature>
<evidence type="ECO:0000313" key="2">
    <source>
        <dbReference type="EMBL" id="KAF3484491.1"/>
    </source>
</evidence>
<evidence type="ECO:0000313" key="3">
    <source>
        <dbReference type="Proteomes" id="UP000712600"/>
    </source>
</evidence>
<proteinExistence type="predicted"/>
<accession>A0A8S9MM40</accession>
<reference evidence="2" key="1">
    <citation type="submission" date="2019-12" db="EMBL/GenBank/DDBJ databases">
        <title>Genome sequencing and annotation of Brassica cretica.</title>
        <authorList>
            <person name="Studholme D.J."/>
            <person name="Sarris P."/>
        </authorList>
    </citation>
    <scope>NUCLEOTIDE SEQUENCE</scope>
    <source>
        <strain evidence="2">PFS-109/04</strain>
        <tissue evidence="2">Leaf</tissue>
    </source>
</reference>
<evidence type="ECO:0000256" key="1">
    <source>
        <dbReference type="SAM" id="MobiDB-lite"/>
    </source>
</evidence>
<dbReference type="EMBL" id="QGKX02002183">
    <property type="protein sequence ID" value="KAF3484491.1"/>
    <property type="molecule type" value="Genomic_DNA"/>
</dbReference>
<organism evidence="2 3">
    <name type="scientific">Brassica cretica</name>
    <name type="common">Mustard</name>
    <dbReference type="NCBI Taxonomy" id="69181"/>
    <lineage>
        <taxon>Eukaryota</taxon>
        <taxon>Viridiplantae</taxon>
        <taxon>Streptophyta</taxon>
        <taxon>Embryophyta</taxon>
        <taxon>Tracheophyta</taxon>
        <taxon>Spermatophyta</taxon>
        <taxon>Magnoliopsida</taxon>
        <taxon>eudicotyledons</taxon>
        <taxon>Gunneridae</taxon>
        <taxon>Pentapetalae</taxon>
        <taxon>rosids</taxon>
        <taxon>malvids</taxon>
        <taxon>Brassicales</taxon>
        <taxon>Brassicaceae</taxon>
        <taxon>Brassiceae</taxon>
        <taxon>Brassica</taxon>
    </lineage>
</organism>
<dbReference type="AlphaFoldDB" id="A0A8S9MM40"/>
<sequence length="76" mass="8445">MGAINVFDVNRHHSVELVAIVVFTVNEKGVATIWICNLNADVTATTTTNDDGVAVPKRRESTRTRRPNSRYMDSVL</sequence>